<dbReference type="Proteomes" id="UP000001307">
    <property type="component" value="Unassembled WGS sequence"/>
</dbReference>
<feature type="compositionally biased region" description="Basic and acidic residues" evidence="2">
    <location>
        <begin position="782"/>
        <end position="793"/>
    </location>
</feature>
<evidence type="ECO:0000313" key="4">
    <source>
        <dbReference type="Proteomes" id="UP000001307"/>
    </source>
</evidence>
<feature type="compositionally biased region" description="Polar residues" evidence="2">
    <location>
        <begin position="518"/>
        <end position="530"/>
    </location>
</feature>
<reference evidence="3" key="1">
    <citation type="journal article" date="2010" name="Science">
        <title>Plasticity of animal genome architecture unmasked by rapid evolution of a pelagic tunicate.</title>
        <authorList>
            <person name="Denoeud F."/>
            <person name="Henriet S."/>
            <person name="Mungpakdee S."/>
            <person name="Aury J.M."/>
            <person name="Da Silva C."/>
            <person name="Brinkmann H."/>
            <person name="Mikhaleva J."/>
            <person name="Olsen L.C."/>
            <person name="Jubin C."/>
            <person name="Canestro C."/>
            <person name="Bouquet J.M."/>
            <person name="Danks G."/>
            <person name="Poulain J."/>
            <person name="Campsteijn C."/>
            <person name="Adamski M."/>
            <person name="Cross I."/>
            <person name="Yadetie F."/>
            <person name="Muffato M."/>
            <person name="Louis A."/>
            <person name="Butcher S."/>
            <person name="Tsagkogeorga G."/>
            <person name="Konrad A."/>
            <person name="Singh S."/>
            <person name="Jensen M.F."/>
            <person name="Cong E.H."/>
            <person name="Eikeseth-Otteraa H."/>
            <person name="Noel B."/>
            <person name="Anthouard V."/>
            <person name="Porcel B.M."/>
            <person name="Kachouri-Lafond R."/>
            <person name="Nishino A."/>
            <person name="Ugolini M."/>
            <person name="Chourrout P."/>
            <person name="Nishida H."/>
            <person name="Aasland R."/>
            <person name="Huzurbazar S."/>
            <person name="Westhof E."/>
            <person name="Delsuc F."/>
            <person name="Lehrach H."/>
            <person name="Reinhardt R."/>
            <person name="Weissenbach J."/>
            <person name="Roy S.W."/>
            <person name="Artiguenave F."/>
            <person name="Postlethwait J.H."/>
            <person name="Manak J.R."/>
            <person name="Thompson E.M."/>
            <person name="Jaillon O."/>
            <person name="Du Pasquier L."/>
            <person name="Boudinot P."/>
            <person name="Liberles D.A."/>
            <person name="Volff J.N."/>
            <person name="Philippe H."/>
            <person name="Lenhard B."/>
            <person name="Roest Crollius H."/>
            <person name="Wincker P."/>
            <person name="Chourrout D."/>
        </authorList>
    </citation>
    <scope>NUCLEOTIDE SEQUENCE [LARGE SCALE GENOMIC DNA]</scope>
</reference>
<dbReference type="AlphaFoldDB" id="E4XGU8"/>
<proteinExistence type="predicted"/>
<evidence type="ECO:0000313" key="3">
    <source>
        <dbReference type="EMBL" id="CBY09896.1"/>
    </source>
</evidence>
<feature type="compositionally biased region" description="Basic and acidic residues" evidence="2">
    <location>
        <begin position="469"/>
        <end position="492"/>
    </location>
</feature>
<feature type="coiled-coil region" evidence="1">
    <location>
        <begin position="362"/>
        <end position="396"/>
    </location>
</feature>
<organism evidence="3">
    <name type="scientific">Oikopleura dioica</name>
    <name type="common">Tunicate</name>
    <dbReference type="NCBI Taxonomy" id="34765"/>
    <lineage>
        <taxon>Eukaryota</taxon>
        <taxon>Metazoa</taxon>
        <taxon>Chordata</taxon>
        <taxon>Tunicata</taxon>
        <taxon>Appendicularia</taxon>
        <taxon>Copelata</taxon>
        <taxon>Oikopleuridae</taxon>
        <taxon>Oikopleura</taxon>
    </lineage>
</organism>
<feature type="coiled-coil region" evidence="1">
    <location>
        <begin position="22"/>
        <end position="92"/>
    </location>
</feature>
<name>E4XGU8_OIKDI</name>
<feature type="compositionally biased region" description="Low complexity" evidence="2">
    <location>
        <begin position="716"/>
        <end position="725"/>
    </location>
</feature>
<accession>E4XGU8</accession>
<feature type="compositionally biased region" description="Basic and acidic residues" evidence="2">
    <location>
        <begin position="702"/>
        <end position="713"/>
    </location>
</feature>
<sequence>MEGIDLINHQRKEENGARRQEVNRLTAAVLREKNRADEKEDQLREKLQKVKLDDEQASAQESEHVAKVCAELARKNDERNEQMKQVEKMKQLSADFDEINEEILREDSVMSKIIEICTNARNAQDRISEEVKELKSAWQSRIQQGEKFLASKLVETSKNLCLEREKDYVSAMEKSRQLESKFVEEAARNEKLKKELEQLKKQQAELKKNKELIIAGNEEKRKKLAQLGEAKTMKVKKRNEIDETTEIVRMKLERMKKENEFKKQDIEPLESAIVRKERAIQALNEDSIFYEVADLKKKSVCLEEKRDELLAAIGKSEDLKKENLKQLEELLPKEEKLKFQLEGVSNRAAEFDNSIAAEKEKILTLQSKEAESKERIAKLKMEKIEHLARIEENQNKLDDSLAQIFENAPKIEAMIKNQKSHEELKKKEEALGIREEQLRRKEKSLKSPAQNETLAGSTATGENIFSDQSRTEKIKKPRLEETAKKPFHDQTNLKKALSSPLTKKRSRARQELEELSDNSHLLSEDSSVTTTLQLISPSERASKKLVETSLMQTDVAPFSKPDSRKSGKAPIIFKKKKRVRTSSLERARAEPVSQESPTDSVLNLYEQADRLRITSPPREENAIESTKPGSQESYLTPTDQLPPLGLYERSQGIKQASEMLSSCSSVVFVKESTPVRTPTTPVAVVSPAKKTGSSRKSSSRQSFREAKKFRERNSGLPSDDSLSPLARGAFPNEPGPSISDTPRPILKTPKKGAMRSRSNSRVSFSKTSLKTPKRAASSKAPLRKDTPKKDPCGRDIPASDIDDFF</sequence>
<feature type="region of interest" description="Disordered" evidence="2">
    <location>
        <begin position="671"/>
        <end position="805"/>
    </location>
</feature>
<keyword evidence="1" id="KW-0175">Coiled coil</keyword>
<feature type="compositionally biased region" description="Low complexity" evidence="2">
    <location>
        <begin position="672"/>
        <end position="701"/>
    </location>
</feature>
<feature type="region of interest" description="Disordered" evidence="2">
    <location>
        <begin position="580"/>
        <end position="642"/>
    </location>
</feature>
<feature type="compositionally biased region" description="Basic and acidic residues" evidence="2">
    <location>
        <begin position="607"/>
        <end position="621"/>
    </location>
</feature>
<feature type="region of interest" description="Disordered" evidence="2">
    <location>
        <begin position="433"/>
        <end position="530"/>
    </location>
</feature>
<feature type="compositionally biased region" description="Polar residues" evidence="2">
    <location>
        <begin position="447"/>
        <end position="468"/>
    </location>
</feature>
<keyword evidence="4" id="KW-1185">Reference proteome</keyword>
<evidence type="ECO:0000256" key="2">
    <source>
        <dbReference type="SAM" id="MobiDB-lite"/>
    </source>
</evidence>
<feature type="compositionally biased region" description="Polar residues" evidence="2">
    <location>
        <begin position="756"/>
        <end position="770"/>
    </location>
</feature>
<dbReference type="EMBL" id="FN653049">
    <property type="protein sequence ID" value="CBY09896.1"/>
    <property type="molecule type" value="Genomic_DNA"/>
</dbReference>
<feature type="coiled-coil region" evidence="1">
    <location>
        <begin position="175"/>
        <end position="212"/>
    </location>
</feature>
<gene>
    <name evidence="3" type="ORF">GSOID_T00010713001</name>
</gene>
<protein>
    <submittedName>
        <fullName evidence="3">Uncharacterized protein</fullName>
    </submittedName>
</protein>
<feature type="coiled-coil region" evidence="1">
    <location>
        <begin position="252"/>
        <end position="322"/>
    </location>
</feature>
<feature type="compositionally biased region" description="Polar residues" evidence="2">
    <location>
        <begin position="623"/>
        <end position="639"/>
    </location>
</feature>
<dbReference type="InParanoid" id="E4XGU8"/>
<feature type="region of interest" description="Disordered" evidence="2">
    <location>
        <begin position="1"/>
        <end position="20"/>
    </location>
</feature>
<feature type="compositionally biased region" description="Basic and acidic residues" evidence="2">
    <location>
        <begin position="8"/>
        <end position="20"/>
    </location>
</feature>
<evidence type="ECO:0000256" key="1">
    <source>
        <dbReference type="SAM" id="Coils"/>
    </source>
</evidence>